<gene>
    <name evidence="1" type="ORF">Aory04_000048800</name>
</gene>
<evidence type="ECO:0000313" key="2">
    <source>
        <dbReference type="Proteomes" id="UP001165205"/>
    </source>
</evidence>
<protein>
    <submittedName>
        <fullName evidence="1">Unnamed protein product</fullName>
    </submittedName>
</protein>
<dbReference type="AlphaFoldDB" id="A0AAN5BR34"/>
<dbReference type="Proteomes" id="UP001165205">
    <property type="component" value="Unassembled WGS sequence"/>
</dbReference>
<sequence length="124" mass="14557">METTENKTENSAVNPLRPEPPVRILVQTLTHLVPVKDPKIQAKLKEDVPFTYRRRSKREKPPIRKLIESRLYCGEDVLLSRVDHMRESPEDMEWLKTHVRPRFWRNFVAEVNANNPTGASDIQE</sequence>
<comment type="caution">
    <text evidence="1">The sequence shown here is derived from an EMBL/GenBank/DDBJ whole genome shotgun (WGS) entry which is preliminary data.</text>
</comment>
<name>A0AAN5BR34_ASPOZ</name>
<dbReference type="EMBL" id="BSYA01000003">
    <property type="protein sequence ID" value="GMG22948.1"/>
    <property type="molecule type" value="Genomic_DNA"/>
</dbReference>
<accession>A0AAN5BR34</accession>
<reference evidence="1" key="1">
    <citation type="submission" date="2023-04" db="EMBL/GenBank/DDBJ databases">
        <title>Aspergillus oryzae NBRC 4228.</title>
        <authorList>
            <person name="Ichikawa N."/>
            <person name="Sato H."/>
            <person name="Tonouchi N."/>
        </authorList>
    </citation>
    <scope>NUCLEOTIDE SEQUENCE</scope>
    <source>
        <strain evidence="1">NBRC 4228</strain>
    </source>
</reference>
<evidence type="ECO:0000313" key="1">
    <source>
        <dbReference type="EMBL" id="GMG22948.1"/>
    </source>
</evidence>
<organism evidence="1 2">
    <name type="scientific">Aspergillus oryzae</name>
    <name type="common">Yellow koji mold</name>
    <dbReference type="NCBI Taxonomy" id="5062"/>
    <lineage>
        <taxon>Eukaryota</taxon>
        <taxon>Fungi</taxon>
        <taxon>Dikarya</taxon>
        <taxon>Ascomycota</taxon>
        <taxon>Pezizomycotina</taxon>
        <taxon>Eurotiomycetes</taxon>
        <taxon>Eurotiomycetidae</taxon>
        <taxon>Eurotiales</taxon>
        <taxon>Aspergillaceae</taxon>
        <taxon>Aspergillus</taxon>
        <taxon>Aspergillus subgen. Circumdati</taxon>
    </lineage>
</organism>
<proteinExistence type="predicted"/>